<protein>
    <submittedName>
        <fullName evidence="7">Uncharacterized protein</fullName>
    </submittedName>
</protein>
<feature type="compositionally biased region" description="Polar residues" evidence="5">
    <location>
        <begin position="10"/>
        <end position="24"/>
    </location>
</feature>
<feature type="region of interest" description="Disordered" evidence="5">
    <location>
        <begin position="182"/>
        <end position="231"/>
    </location>
</feature>
<evidence type="ECO:0000256" key="3">
    <source>
        <dbReference type="ARBA" id="ARBA00022989"/>
    </source>
</evidence>
<organism evidence="7 8">
    <name type="scientific">Golovinomyces cichoracearum</name>
    <dbReference type="NCBI Taxonomy" id="62708"/>
    <lineage>
        <taxon>Eukaryota</taxon>
        <taxon>Fungi</taxon>
        <taxon>Dikarya</taxon>
        <taxon>Ascomycota</taxon>
        <taxon>Pezizomycotina</taxon>
        <taxon>Leotiomycetes</taxon>
        <taxon>Erysiphales</taxon>
        <taxon>Erysiphaceae</taxon>
        <taxon>Golovinomyces</taxon>
    </lineage>
</organism>
<keyword evidence="2 6" id="KW-0812">Transmembrane</keyword>
<feature type="transmembrane region" description="Helical" evidence="6">
    <location>
        <begin position="81"/>
        <end position="102"/>
    </location>
</feature>
<comment type="subcellular location">
    <subcellularLocation>
        <location evidence="1">Membrane</location>
        <topology evidence="1">Single-pass membrane protein</topology>
    </subcellularLocation>
</comment>
<evidence type="ECO:0000256" key="5">
    <source>
        <dbReference type="SAM" id="MobiDB-lite"/>
    </source>
</evidence>
<dbReference type="AlphaFoldDB" id="A0A420IKW4"/>
<reference evidence="7 8" key="1">
    <citation type="journal article" date="2018" name="BMC Genomics">
        <title>Comparative genome analyses reveal sequence features reflecting distinct modes of host-adaptation between dicot and monocot powdery mildew.</title>
        <authorList>
            <person name="Wu Y."/>
            <person name="Ma X."/>
            <person name="Pan Z."/>
            <person name="Kale S.D."/>
            <person name="Song Y."/>
            <person name="King H."/>
            <person name="Zhang Q."/>
            <person name="Presley C."/>
            <person name="Deng X."/>
            <person name="Wei C.I."/>
            <person name="Xiao S."/>
        </authorList>
    </citation>
    <scope>NUCLEOTIDE SEQUENCE [LARGE SCALE GENOMIC DNA]</scope>
    <source>
        <strain evidence="7">UCSC1</strain>
    </source>
</reference>
<keyword evidence="4 6" id="KW-0472">Membrane</keyword>
<name>A0A420IKW4_9PEZI</name>
<sequence>MPQPARVTARFTSTVPHASSNISQDGPRNIPPRFPGPPGETPLEKVKRLRAAVDKAKKAEISGFDRWIARGRVWADVAHTITTTTLIAASIIAGGVTIYALTDMIIYNRKKKAEFFEEQNAKLNLAIHTARKAVQDGTASEAQIKLIKMEDDRQASLQSGTQKESILSKCKNLLFSGLEKDGEDDQELNDKNLSNKDRTSFQKQSYLTSTTDEKPSVISSKATKESTENMNRLSAKSFLNEKSLEIKCENDKEDKSKSWKLWVFGK</sequence>
<dbReference type="Proteomes" id="UP000285405">
    <property type="component" value="Unassembled WGS sequence"/>
</dbReference>
<evidence type="ECO:0000256" key="4">
    <source>
        <dbReference type="ARBA" id="ARBA00023136"/>
    </source>
</evidence>
<dbReference type="EMBL" id="MCBR01008094">
    <property type="protein sequence ID" value="RKF75115.1"/>
    <property type="molecule type" value="Genomic_DNA"/>
</dbReference>
<feature type="compositionally biased region" description="Basic and acidic residues" evidence="5">
    <location>
        <begin position="188"/>
        <end position="200"/>
    </location>
</feature>
<dbReference type="Pfam" id="PF14880">
    <property type="entry name" value="COX14"/>
    <property type="match status" value="1"/>
</dbReference>
<evidence type="ECO:0000256" key="6">
    <source>
        <dbReference type="SAM" id="Phobius"/>
    </source>
</evidence>
<dbReference type="GO" id="GO:0016020">
    <property type="term" value="C:membrane"/>
    <property type="evidence" value="ECO:0007669"/>
    <property type="project" value="UniProtKB-SubCell"/>
</dbReference>
<proteinExistence type="predicted"/>
<accession>A0A420IKW4</accession>
<dbReference type="InterPro" id="IPR029208">
    <property type="entry name" value="COX14"/>
</dbReference>
<feature type="region of interest" description="Disordered" evidence="5">
    <location>
        <begin position="1"/>
        <end position="42"/>
    </location>
</feature>
<feature type="compositionally biased region" description="Pro residues" evidence="5">
    <location>
        <begin position="29"/>
        <end position="40"/>
    </location>
</feature>
<gene>
    <name evidence="7" type="ORF">GcC1_080014</name>
</gene>
<evidence type="ECO:0000313" key="8">
    <source>
        <dbReference type="Proteomes" id="UP000285405"/>
    </source>
</evidence>
<keyword evidence="3 6" id="KW-1133">Transmembrane helix</keyword>
<evidence type="ECO:0000256" key="1">
    <source>
        <dbReference type="ARBA" id="ARBA00004167"/>
    </source>
</evidence>
<comment type="caution">
    <text evidence="7">The sequence shown here is derived from an EMBL/GenBank/DDBJ whole genome shotgun (WGS) entry which is preliminary data.</text>
</comment>
<dbReference type="OrthoDB" id="4205486at2759"/>
<evidence type="ECO:0000256" key="2">
    <source>
        <dbReference type="ARBA" id="ARBA00022692"/>
    </source>
</evidence>
<evidence type="ECO:0000313" key="7">
    <source>
        <dbReference type="EMBL" id="RKF75115.1"/>
    </source>
</evidence>
<feature type="compositionally biased region" description="Polar residues" evidence="5">
    <location>
        <begin position="201"/>
        <end position="210"/>
    </location>
</feature>